<dbReference type="PROSITE" id="PS51192">
    <property type="entry name" value="HELICASE_ATP_BIND_1"/>
    <property type="match status" value="1"/>
</dbReference>
<dbReference type="EMBL" id="MN739807">
    <property type="protein sequence ID" value="QHT27003.1"/>
    <property type="molecule type" value="Genomic_DNA"/>
</dbReference>
<dbReference type="InterPro" id="IPR006935">
    <property type="entry name" value="Helicase/UvrB_N"/>
</dbReference>
<dbReference type="GO" id="GO:0003677">
    <property type="term" value="F:DNA binding"/>
    <property type="evidence" value="ECO:0007669"/>
    <property type="project" value="InterPro"/>
</dbReference>
<dbReference type="GO" id="GO:0005829">
    <property type="term" value="C:cytosol"/>
    <property type="evidence" value="ECO:0007669"/>
    <property type="project" value="TreeGrafter"/>
</dbReference>
<dbReference type="PANTHER" id="PTHR47396:SF1">
    <property type="entry name" value="ATP-DEPENDENT HELICASE IRC3-RELATED"/>
    <property type="match status" value="1"/>
</dbReference>
<protein>
    <recommendedName>
        <fullName evidence="1">Helicase ATP-binding domain-containing protein</fullName>
    </recommendedName>
</protein>
<proteinExistence type="predicted"/>
<name>A0A6C0EF14_9ZZZZ</name>
<dbReference type="InterPro" id="IPR050742">
    <property type="entry name" value="Helicase_Restrict-Modif_Enz"/>
</dbReference>
<dbReference type="SUPFAM" id="SSF52540">
    <property type="entry name" value="P-loop containing nucleoside triphosphate hydrolases"/>
    <property type="match status" value="2"/>
</dbReference>
<dbReference type="InterPro" id="IPR027417">
    <property type="entry name" value="P-loop_NTPase"/>
</dbReference>
<dbReference type="GO" id="GO:0016787">
    <property type="term" value="F:hydrolase activity"/>
    <property type="evidence" value="ECO:0007669"/>
    <property type="project" value="InterPro"/>
</dbReference>
<feature type="domain" description="Helicase ATP-binding" evidence="1">
    <location>
        <begin position="163"/>
        <end position="334"/>
    </location>
</feature>
<dbReference type="SMART" id="SM00487">
    <property type="entry name" value="DEXDc"/>
    <property type="match status" value="1"/>
</dbReference>
<dbReference type="PANTHER" id="PTHR47396">
    <property type="entry name" value="TYPE I RESTRICTION ENZYME ECOKI R PROTEIN"/>
    <property type="match status" value="1"/>
</dbReference>
<dbReference type="Gene3D" id="3.40.50.300">
    <property type="entry name" value="P-loop containing nucleotide triphosphate hydrolases"/>
    <property type="match status" value="1"/>
</dbReference>
<organism evidence="2">
    <name type="scientific">viral metagenome</name>
    <dbReference type="NCBI Taxonomy" id="1070528"/>
    <lineage>
        <taxon>unclassified sequences</taxon>
        <taxon>metagenomes</taxon>
        <taxon>organismal metagenomes</taxon>
    </lineage>
</organism>
<sequence>MNNGYIYIRSHVSYDNYNVCKLGKTMNLIERNSTYKTGEVECGSYELVIKVQKQKLDIIERLLQFHFKSLGYHYYLDGGTEFFKKDIISLIIPYLKTLNLQFTILSKEQIKSIIWKNTNIKKIFNKININNLKNILKFSCKNNETNEIIIPREHQINVLLKIDEFYKNNDRGRIIHSCGLGKALLGILIVRKLNCKSVVIGVPSIYLQKQMKNEIMRIFNNHKNILYIGGEIEKNENYIIESTIKEDDINKFINKKSSDCKFVITTYDSCNKLSNIKFDFKIGDEAHHLVGSEYEKTKDSFHKIKSNKSLFMTATEKVIENNRTNNIIYTMDDKNIFGELIDAKSINWAIENKKITDYNLIILKNTENEINNIINSLNLDDNEDIIYHKDLFLSAFMALKSIEKYNDLTHILIYTNKTENSELVKKYIDVILELNIININKENYYNKALHSNSKEKLNDIKLLDSSIKVGELTKFMKASWGIISSVYIFSEGFDCPRLNGVVFGENMESDIRIVQSTLRPNRLDSKFPDKKAYVIIPYIDTENFITDNKSFDKCRKIITKIRNIDEKIEQKINVVSLNKLSSKLLYNPNEKIKYHNIIENYDELTKIILRLRYSKALSSQYSEEQDEFNYVRQLNKELNIQSKEEYTFKVIKDKHKNYIENPEEYFKLKAIWSNWYDFIGVDTKKFIQDKNNWINFCKENNVKSLEDYKELCKLYEELPINPADFYIGCLDIDIELEFDTKRRKYSE</sequence>
<accession>A0A6C0EF14</accession>
<dbReference type="AlphaFoldDB" id="A0A6C0EF14"/>
<dbReference type="InterPro" id="IPR014001">
    <property type="entry name" value="Helicase_ATP-bd"/>
</dbReference>
<reference evidence="2" key="1">
    <citation type="journal article" date="2020" name="Nature">
        <title>Giant virus diversity and host interactions through global metagenomics.</title>
        <authorList>
            <person name="Schulz F."/>
            <person name="Roux S."/>
            <person name="Paez-Espino D."/>
            <person name="Jungbluth S."/>
            <person name="Walsh D.A."/>
            <person name="Denef V.J."/>
            <person name="McMahon K.D."/>
            <person name="Konstantinidis K.T."/>
            <person name="Eloe-Fadrosh E.A."/>
            <person name="Kyrpides N.C."/>
            <person name="Woyke T."/>
        </authorList>
    </citation>
    <scope>NUCLEOTIDE SEQUENCE</scope>
    <source>
        <strain evidence="2">GVMAG-M-3300023179-2</strain>
    </source>
</reference>
<evidence type="ECO:0000259" key="1">
    <source>
        <dbReference type="PROSITE" id="PS51192"/>
    </source>
</evidence>
<evidence type="ECO:0000313" key="2">
    <source>
        <dbReference type="EMBL" id="QHT27003.1"/>
    </source>
</evidence>
<dbReference type="GO" id="GO:0005524">
    <property type="term" value="F:ATP binding"/>
    <property type="evidence" value="ECO:0007669"/>
    <property type="project" value="InterPro"/>
</dbReference>
<dbReference type="Pfam" id="PF04851">
    <property type="entry name" value="ResIII"/>
    <property type="match status" value="1"/>
</dbReference>